<evidence type="ECO:0000313" key="1">
    <source>
        <dbReference type="EMBL" id="OGY18732.1"/>
    </source>
</evidence>
<dbReference type="SUPFAM" id="SSF49879">
    <property type="entry name" value="SMAD/FHA domain"/>
    <property type="match status" value="1"/>
</dbReference>
<sequence>MSEQLRRTEGKSDEEGSPKYYCVLELDQESPPPESLVIGKRGTHGEVWTPDIDLPGHLGLFKSTIAKKQMDINSLNKTITLGEEAFESTYHNGRLLERGELVPLLDGDMVNIGDIQLFIHFVPSTGTGKPFYLYTICDRIPLYSKKSDMPKTPWNPEGYSPQETMVVEQLQKEVPVWLVKEAQKDARTWDLKDIELLTKYLEAERLERETESKRNPSDLPTGGLERHRQLMAKIDEQHQEQKKAWLTHQMERKPVYSPTKEEGIFAGIFGFLVSAWSAREFPYYQTPSGVYFFEWTDDEGKNKKVIQLDLDDMIEADSVLFFSAESWLEHEPIDLRKR</sequence>
<accession>A0A1G1VTM5</accession>
<organism evidence="1 2">
    <name type="scientific">Candidatus Chisholmbacteria bacterium RIFCSPHIGHO2_01_FULL_52_32</name>
    <dbReference type="NCBI Taxonomy" id="1797591"/>
    <lineage>
        <taxon>Bacteria</taxon>
        <taxon>Candidatus Chisholmiibacteriota</taxon>
    </lineage>
</organism>
<dbReference type="Proteomes" id="UP000179233">
    <property type="component" value="Unassembled WGS sequence"/>
</dbReference>
<evidence type="ECO:0008006" key="3">
    <source>
        <dbReference type="Google" id="ProtNLM"/>
    </source>
</evidence>
<comment type="caution">
    <text evidence="1">The sequence shown here is derived from an EMBL/GenBank/DDBJ whole genome shotgun (WGS) entry which is preliminary data.</text>
</comment>
<reference evidence="1 2" key="1">
    <citation type="journal article" date="2016" name="Nat. Commun.">
        <title>Thousands of microbial genomes shed light on interconnected biogeochemical processes in an aquifer system.</title>
        <authorList>
            <person name="Anantharaman K."/>
            <person name="Brown C.T."/>
            <person name="Hug L.A."/>
            <person name="Sharon I."/>
            <person name="Castelle C.J."/>
            <person name="Probst A.J."/>
            <person name="Thomas B.C."/>
            <person name="Singh A."/>
            <person name="Wilkins M.J."/>
            <person name="Karaoz U."/>
            <person name="Brodie E.L."/>
            <person name="Williams K.H."/>
            <person name="Hubbard S.S."/>
            <person name="Banfield J.F."/>
        </authorList>
    </citation>
    <scope>NUCLEOTIDE SEQUENCE [LARGE SCALE GENOMIC DNA]</scope>
</reference>
<proteinExistence type="predicted"/>
<gene>
    <name evidence="1" type="ORF">A2786_04530</name>
</gene>
<name>A0A1G1VTM5_9BACT</name>
<dbReference type="InterPro" id="IPR008984">
    <property type="entry name" value="SMAD_FHA_dom_sf"/>
</dbReference>
<dbReference type="EMBL" id="MHCJ01000003">
    <property type="protein sequence ID" value="OGY18732.1"/>
    <property type="molecule type" value="Genomic_DNA"/>
</dbReference>
<protein>
    <recommendedName>
        <fullName evidence="3">FHA domain-containing protein</fullName>
    </recommendedName>
</protein>
<evidence type="ECO:0000313" key="2">
    <source>
        <dbReference type="Proteomes" id="UP000179233"/>
    </source>
</evidence>
<dbReference type="AlphaFoldDB" id="A0A1G1VTM5"/>